<feature type="domain" description="Pyridoxamine 5'-phosphate oxidase N-terminal" evidence="1">
    <location>
        <begin position="8"/>
        <end position="130"/>
    </location>
</feature>
<sequence>MSLDKNFVEEYINKGKTIVLATIGNNSPSLRSLGGFVASGLDVIFATLSTSTKVKEIEENSNVSVFSQHENQELINFFNITIKGIANKIEEIQEIETAYELLVKRSPHLKSKIDSLGKESYTFFKVTPKIIKLLDFSRKESNERLKVINL</sequence>
<dbReference type="AlphaFoldDB" id="A0A0J8FZC6"/>
<reference evidence="2 3" key="1">
    <citation type="submission" date="2015-06" db="EMBL/GenBank/DDBJ databases">
        <title>Draft genome sequence of the purine-degrading Clostridium cylindrosporum HC-1 (DSM 605).</title>
        <authorList>
            <person name="Poehlein A."/>
            <person name="Schiel-Bengelsdorf B."/>
            <person name="Bengelsdorf F."/>
            <person name="Daniel R."/>
            <person name="Duerre P."/>
        </authorList>
    </citation>
    <scope>NUCLEOTIDE SEQUENCE [LARGE SCALE GENOMIC DNA]</scope>
    <source>
        <strain evidence="2 3">DSM 605</strain>
    </source>
</reference>
<dbReference type="PATRIC" id="fig|1121307.3.peg.557"/>
<proteinExistence type="predicted"/>
<evidence type="ECO:0000313" key="2">
    <source>
        <dbReference type="EMBL" id="KMT20961.1"/>
    </source>
</evidence>
<dbReference type="EMBL" id="LFVU01000028">
    <property type="protein sequence ID" value="KMT20961.1"/>
    <property type="molecule type" value="Genomic_DNA"/>
</dbReference>
<dbReference type="Gene3D" id="2.30.110.10">
    <property type="entry name" value="Electron Transport, Fmn-binding Protein, Chain A"/>
    <property type="match status" value="1"/>
</dbReference>
<dbReference type="Pfam" id="PF01243">
    <property type="entry name" value="PNPOx_N"/>
    <property type="match status" value="1"/>
</dbReference>
<dbReference type="SUPFAM" id="SSF50475">
    <property type="entry name" value="FMN-binding split barrel"/>
    <property type="match status" value="1"/>
</dbReference>
<accession>A0A0J8FZC6</accession>
<dbReference type="Proteomes" id="UP000036756">
    <property type="component" value="Unassembled WGS sequence"/>
</dbReference>
<dbReference type="STRING" id="1121307.CLCY_1c01950"/>
<comment type="caution">
    <text evidence="2">The sequence shown here is derived from an EMBL/GenBank/DDBJ whole genome shotgun (WGS) entry which is preliminary data.</text>
</comment>
<evidence type="ECO:0000259" key="1">
    <source>
        <dbReference type="Pfam" id="PF01243"/>
    </source>
</evidence>
<protein>
    <submittedName>
        <fullName evidence="2">Pyridoxamine 5'-phosphate oxidase</fullName>
    </submittedName>
</protein>
<gene>
    <name evidence="2" type="ORF">CLCY_1c01950</name>
</gene>
<keyword evidence="3" id="KW-1185">Reference proteome</keyword>
<dbReference type="InterPro" id="IPR012349">
    <property type="entry name" value="Split_barrel_FMN-bd"/>
</dbReference>
<dbReference type="RefSeq" id="WP_048571359.1">
    <property type="nucleotide sequence ID" value="NZ_LFVU01000028.1"/>
</dbReference>
<dbReference type="OrthoDB" id="5431160at2"/>
<dbReference type="InterPro" id="IPR011576">
    <property type="entry name" value="Pyridox_Oxase_N"/>
</dbReference>
<name>A0A0J8FZC6_CLOCY</name>
<organism evidence="2 3">
    <name type="scientific">Clostridium cylindrosporum DSM 605</name>
    <dbReference type="NCBI Taxonomy" id="1121307"/>
    <lineage>
        <taxon>Bacteria</taxon>
        <taxon>Bacillati</taxon>
        <taxon>Bacillota</taxon>
        <taxon>Clostridia</taxon>
        <taxon>Eubacteriales</taxon>
        <taxon>Clostridiaceae</taxon>
        <taxon>Clostridium</taxon>
    </lineage>
</organism>
<evidence type="ECO:0000313" key="3">
    <source>
        <dbReference type="Proteomes" id="UP000036756"/>
    </source>
</evidence>